<gene>
    <name evidence="6" type="ORF">AJ78_02779</name>
</gene>
<dbReference type="AlphaFoldDB" id="A0A1J9QLL6"/>
<reference evidence="6 7" key="1">
    <citation type="submission" date="2015-07" db="EMBL/GenBank/DDBJ databases">
        <title>Emmonsia species relationships and genome sequence.</title>
        <authorList>
            <consortium name="The Broad Institute Genomics Platform"/>
            <person name="Cuomo C.A."/>
            <person name="Munoz J.F."/>
            <person name="Imamovic A."/>
            <person name="Priest M.E."/>
            <person name="Young S."/>
            <person name="Clay O.K."/>
            <person name="McEwen J.G."/>
        </authorList>
    </citation>
    <scope>NUCLEOTIDE SEQUENCE [LARGE SCALE GENOMIC DNA]</scope>
    <source>
        <strain evidence="6 7">UAMH 9510</strain>
    </source>
</reference>
<proteinExistence type="inferred from homology"/>
<evidence type="ECO:0000259" key="5">
    <source>
        <dbReference type="PROSITE" id="PS51387"/>
    </source>
</evidence>
<dbReference type="InterPro" id="IPR016166">
    <property type="entry name" value="FAD-bd_PCMH"/>
</dbReference>
<dbReference type="Proteomes" id="UP000182235">
    <property type="component" value="Unassembled WGS sequence"/>
</dbReference>
<evidence type="ECO:0000256" key="1">
    <source>
        <dbReference type="ARBA" id="ARBA00005466"/>
    </source>
</evidence>
<keyword evidence="7" id="KW-1185">Reference proteome</keyword>
<feature type="domain" description="FAD-binding PCMH-type" evidence="5">
    <location>
        <begin position="36"/>
        <end position="208"/>
    </location>
</feature>
<dbReference type="PANTHER" id="PTHR42973:SF7">
    <property type="entry name" value="FAD-BINDING PCMH-TYPE DOMAIN-CONTAINING PROTEIN"/>
    <property type="match status" value="1"/>
</dbReference>
<dbReference type="PANTHER" id="PTHR42973">
    <property type="entry name" value="BINDING OXIDOREDUCTASE, PUTATIVE (AFU_ORTHOLOGUE AFUA_1G17690)-RELATED"/>
    <property type="match status" value="1"/>
</dbReference>
<dbReference type="PROSITE" id="PS51387">
    <property type="entry name" value="FAD_PCMH"/>
    <property type="match status" value="1"/>
</dbReference>
<dbReference type="InterPro" id="IPR050416">
    <property type="entry name" value="FAD-linked_Oxidoreductase"/>
</dbReference>
<dbReference type="InterPro" id="IPR016167">
    <property type="entry name" value="FAD-bd_PCMH_sub1"/>
</dbReference>
<accession>A0A1J9QLL6</accession>
<evidence type="ECO:0000256" key="3">
    <source>
        <dbReference type="ARBA" id="ARBA00022827"/>
    </source>
</evidence>
<comment type="similarity">
    <text evidence="1">Belongs to the oxygen-dependent FAD-linked oxidoreductase family.</text>
</comment>
<dbReference type="Pfam" id="PF01565">
    <property type="entry name" value="FAD_binding_4"/>
    <property type="match status" value="1"/>
</dbReference>
<dbReference type="SUPFAM" id="SSF56176">
    <property type="entry name" value="FAD-binding/transporter-associated domain-like"/>
    <property type="match status" value="1"/>
</dbReference>
<dbReference type="InterPro" id="IPR016169">
    <property type="entry name" value="FAD-bd_PCMH_sub2"/>
</dbReference>
<sequence length="470" mass="51004">MAESTDPVATHSKCEVVVPQSSQSPSEVISRWSDHNVELPAMVIVPSTEEDIFNAIRLAKKRKLTLIPGNGGHGSFVPITPKTLYLDMKMFNSVVLDRASATVHVGGGASTGQVIEAVTAEGYYTLWPNSNAVGYVGCVLGGGNCPLNGLHGFMIDALVSIQLISQNAEKLDVSASSEGEEKALFNALCGAGHGLGVITSVAMKMFPLANLNMASDCIWTRRAIFPSTAIGAAAEAFTQFSDPAPPLTISMVFLRTPPNAPVPDSPTIMLSASYYGPAHEGEQAVAPLYEQQLISKANKVETTFVPMTTANTGLDFMNVHGGYKGISSCYVSSVNAETLKKSFERWAEVGEQNHDAKRTLAVWGRFDTNKAVELGRSQEGQFKFLGVRDRGIFANAIPWACKLETNEYLTEFCNDFMEIARRNDAGAPRTLANNQYQGIGLEELYPSDKVAELKRVKSIWDAERIFWSPY</sequence>
<organism evidence="6 7">
    <name type="scientific">Emergomyces pasteurianus Ep9510</name>
    <dbReference type="NCBI Taxonomy" id="1447872"/>
    <lineage>
        <taxon>Eukaryota</taxon>
        <taxon>Fungi</taxon>
        <taxon>Dikarya</taxon>
        <taxon>Ascomycota</taxon>
        <taxon>Pezizomycotina</taxon>
        <taxon>Eurotiomycetes</taxon>
        <taxon>Eurotiomycetidae</taxon>
        <taxon>Onygenales</taxon>
        <taxon>Ajellomycetaceae</taxon>
        <taxon>Emergomyces</taxon>
    </lineage>
</organism>
<dbReference type="VEuPathDB" id="FungiDB:AJ78_02779"/>
<dbReference type="Gene3D" id="3.40.462.20">
    <property type="match status" value="1"/>
</dbReference>
<dbReference type="STRING" id="1447872.A0A1J9QLL6"/>
<evidence type="ECO:0000313" key="6">
    <source>
        <dbReference type="EMBL" id="OJD17079.1"/>
    </source>
</evidence>
<dbReference type="EMBL" id="LGRN01000080">
    <property type="protein sequence ID" value="OJD17079.1"/>
    <property type="molecule type" value="Genomic_DNA"/>
</dbReference>
<evidence type="ECO:0000256" key="2">
    <source>
        <dbReference type="ARBA" id="ARBA00022630"/>
    </source>
</evidence>
<dbReference type="GO" id="GO:0071949">
    <property type="term" value="F:FAD binding"/>
    <property type="evidence" value="ECO:0007669"/>
    <property type="project" value="InterPro"/>
</dbReference>
<keyword evidence="4" id="KW-0560">Oxidoreductase</keyword>
<dbReference type="Gene3D" id="3.30.43.10">
    <property type="entry name" value="Uridine Diphospho-n-acetylenolpyruvylglucosamine Reductase, domain 2"/>
    <property type="match status" value="1"/>
</dbReference>
<evidence type="ECO:0000256" key="4">
    <source>
        <dbReference type="ARBA" id="ARBA00023002"/>
    </source>
</evidence>
<dbReference type="InterPro" id="IPR036318">
    <property type="entry name" value="FAD-bd_PCMH-like_sf"/>
</dbReference>
<evidence type="ECO:0000313" key="7">
    <source>
        <dbReference type="Proteomes" id="UP000182235"/>
    </source>
</evidence>
<dbReference type="OrthoDB" id="415825at2759"/>
<protein>
    <recommendedName>
        <fullName evidence="5">FAD-binding PCMH-type domain-containing protein</fullName>
    </recommendedName>
</protein>
<name>A0A1J9QLL6_9EURO</name>
<dbReference type="InterPro" id="IPR006094">
    <property type="entry name" value="Oxid_FAD_bind_N"/>
</dbReference>
<keyword evidence="3" id="KW-0274">FAD</keyword>
<dbReference type="Gene3D" id="3.30.465.10">
    <property type="match status" value="1"/>
</dbReference>
<dbReference type="GO" id="GO:0016491">
    <property type="term" value="F:oxidoreductase activity"/>
    <property type="evidence" value="ECO:0007669"/>
    <property type="project" value="UniProtKB-KW"/>
</dbReference>
<comment type="caution">
    <text evidence="6">The sequence shown here is derived from an EMBL/GenBank/DDBJ whole genome shotgun (WGS) entry which is preliminary data.</text>
</comment>
<keyword evidence="2" id="KW-0285">Flavoprotein</keyword>